<evidence type="ECO:0000256" key="1">
    <source>
        <dbReference type="ARBA" id="ARBA00012831"/>
    </source>
</evidence>
<dbReference type="Pfam" id="PF00587">
    <property type="entry name" value="tRNA-synt_2b"/>
    <property type="match status" value="1"/>
</dbReference>
<keyword evidence="4" id="KW-0547">Nucleotide-binding</keyword>
<dbReference type="GO" id="GO:0005524">
    <property type="term" value="F:ATP binding"/>
    <property type="evidence" value="ECO:0007669"/>
    <property type="project" value="UniProtKB-KW"/>
</dbReference>
<dbReference type="EC" id="6.1.1.15" evidence="1"/>
<dbReference type="PROSITE" id="PS50862">
    <property type="entry name" value="AA_TRNA_LIGASE_II"/>
    <property type="match status" value="1"/>
</dbReference>
<accession>A0A1G2R5F2</accession>
<dbReference type="GO" id="GO:0005829">
    <property type="term" value="C:cytosol"/>
    <property type="evidence" value="ECO:0007669"/>
    <property type="project" value="TreeGrafter"/>
</dbReference>
<dbReference type="InterPro" id="IPR045864">
    <property type="entry name" value="aa-tRNA-synth_II/BPL/LPL"/>
</dbReference>
<dbReference type="InterPro" id="IPR002314">
    <property type="entry name" value="aa-tRNA-synt_IIb"/>
</dbReference>
<evidence type="ECO:0000313" key="12">
    <source>
        <dbReference type="Proteomes" id="UP000179258"/>
    </source>
</evidence>
<keyword evidence="5" id="KW-0067">ATP-binding</keyword>
<dbReference type="SUPFAM" id="SSF52954">
    <property type="entry name" value="Class II aaRS ABD-related"/>
    <property type="match status" value="1"/>
</dbReference>
<dbReference type="Gene3D" id="3.40.50.800">
    <property type="entry name" value="Anticodon-binding domain"/>
    <property type="match status" value="1"/>
</dbReference>
<protein>
    <recommendedName>
        <fullName evidence="2">Proline--tRNA ligase</fullName>
        <ecNumber evidence="1">6.1.1.15</ecNumber>
    </recommendedName>
    <alternativeName>
        <fullName evidence="8">Prolyl-tRNA synthetase</fullName>
    </alternativeName>
</protein>
<dbReference type="Pfam" id="PF03129">
    <property type="entry name" value="HGTP_anticodon"/>
    <property type="match status" value="1"/>
</dbReference>
<evidence type="ECO:0000256" key="8">
    <source>
        <dbReference type="ARBA" id="ARBA00029731"/>
    </source>
</evidence>
<keyword evidence="3" id="KW-0436">Ligase</keyword>
<evidence type="ECO:0000256" key="4">
    <source>
        <dbReference type="ARBA" id="ARBA00022741"/>
    </source>
</evidence>
<keyword evidence="7" id="KW-0030">Aminoacyl-tRNA synthetase</keyword>
<dbReference type="InterPro" id="IPR004154">
    <property type="entry name" value="Anticodon-bd"/>
</dbReference>
<evidence type="ECO:0000256" key="7">
    <source>
        <dbReference type="ARBA" id="ARBA00023146"/>
    </source>
</evidence>
<dbReference type="EMBL" id="MHTX01000024">
    <property type="protein sequence ID" value="OHA68056.1"/>
    <property type="molecule type" value="Genomic_DNA"/>
</dbReference>
<reference evidence="11 12" key="1">
    <citation type="journal article" date="2016" name="Nat. Commun.">
        <title>Thousands of microbial genomes shed light on interconnected biogeochemical processes in an aquifer system.</title>
        <authorList>
            <person name="Anantharaman K."/>
            <person name="Brown C.T."/>
            <person name="Hug L.A."/>
            <person name="Sharon I."/>
            <person name="Castelle C.J."/>
            <person name="Probst A.J."/>
            <person name="Thomas B.C."/>
            <person name="Singh A."/>
            <person name="Wilkins M.J."/>
            <person name="Karaoz U."/>
            <person name="Brodie E.L."/>
            <person name="Williams K.H."/>
            <person name="Hubbard S.S."/>
            <person name="Banfield J.F."/>
        </authorList>
    </citation>
    <scope>NUCLEOTIDE SEQUENCE [LARGE SCALE GENOMIC DNA]</scope>
</reference>
<dbReference type="Gene3D" id="3.30.930.10">
    <property type="entry name" value="Bira Bifunctional Protein, Domain 2"/>
    <property type="match status" value="1"/>
</dbReference>
<organism evidence="11 12">
    <name type="scientific">Candidatus Wildermuthbacteria bacterium RIFCSPHIGHO2_02_FULL_47_17</name>
    <dbReference type="NCBI Taxonomy" id="1802452"/>
    <lineage>
        <taxon>Bacteria</taxon>
        <taxon>Candidatus Wildermuthiibacteriota</taxon>
    </lineage>
</organism>
<evidence type="ECO:0000256" key="3">
    <source>
        <dbReference type="ARBA" id="ARBA00022598"/>
    </source>
</evidence>
<dbReference type="GO" id="GO:0004827">
    <property type="term" value="F:proline-tRNA ligase activity"/>
    <property type="evidence" value="ECO:0007669"/>
    <property type="project" value="UniProtKB-EC"/>
</dbReference>
<sequence length="439" mass="49008">MRQSQLFTKTLKNISAEETSANAQLLTRGGFIYKNSAGVYTFLPLGWRVIGKLCAIIREEMNAIGGVEVFMPAMVEKKYLDATDRWKIPVGFEVRGKNEEAASFVLGWTHEEVITAIAKKHINSYKDLPFFVYQIQTKFRNEPRAKSGLLRGREFLMKDLYSFHAAEKDLFAYYEKVKEAYFKIFKRCGLKPYYTVAGGGDFTMSNTHEFQVLAEAGEDTIFYCEKCGYAENKEISRLREGDKCDRCSKGNRGGKGTIRMGNAIEIGNIFPLGTKYSKSFELAYVDVRGGKQPVWMGSYGIGVSRLMAAIVEASHDQKGIIWPYGVAPFAVHLVSLVNEKAGAAAAKVKKASEKIYRDLSAGGGSTPGGQKQGIEVLYDDREDKSYGEKFADADLIGIPHRLVVSERTVKSSSVEVRQRKSDKAQSVKIRGLLQFLKSK</sequence>
<keyword evidence="6" id="KW-0648">Protein biosynthesis</keyword>
<dbReference type="SUPFAM" id="SSF55681">
    <property type="entry name" value="Class II aaRS and biotin synthetases"/>
    <property type="match status" value="1"/>
</dbReference>
<name>A0A1G2R5F2_9BACT</name>
<dbReference type="PRINTS" id="PR01046">
    <property type="entry name" value="TRNASYNTHPRO"/>
</dbReference>
<evidence type="ECO:0000256" key="6">
    <source>
        <dbReference type="ARBA" id="ARBA00022917"/>
    </source>
</evidence>
<dbReference type="InterPro" id="IPR050062">
    <property type="entry name" value="Pro-tRNA_synthetase"/>
</dbReference>
<evidence type="ECO:0000256" key="9">
    <source>
        <dbReference type="ARBA" id="ARBA00047671"/>
    </source>
</evidence>
<dbReference type="InterPro" id="IPR036621">
    <property type="entry name" value="Anticodon-bd_dom_sf"/>
</dbReference>
<dbReference type="PANTHER" id="PTHR42753:SF2">
    <property type="entry name" value="PROLINE--TRNA LIGASE"/>
    <property type="match status" value="1"/>
</dbReference>
<gene>
    <name evidence="11" type="ORF">A3D59_03195</name>
</gene>
<dbReference type="InterPro" id="IPR002316">
    <property type="entry name" value="Pro-tRNA-ligase_IIa"/>
</dbReference>
<evidence type="ECO:0000256" key="5">
    <source>
        <dbReference type="ARBA" id="ARBA00022840"/>
    </source>
</evidence>
<evidence type="ECO:0000259" key="10">
    <source>
        <dbReference type="PROSITE" id="PS50862"/>
    </source>
</evidence>
<dbReference type="GO" id="GO:0006433">
    <property type="term" value="P:prolyl-tRNA aminoacylation"/>
    <property type="evidence" value="ECO:0007669"/>
    <property type="project" value="InterPro"/>
</dbReference>
<comment type="catalytic activity">
    <reaction evidence="9">
        <text>tRNA(Pro) + L-proline + ATP = L-prolyl-tRNA(Pro) + AMP + diphosphate</text>
        <dbReference type="Rhea" id="RHEA:14305"/>
        <dbReference type="Rhea" id="RHEA-COMP:9700"/>
        <dbReference type="Rhea" id="RHEA-COMP:9702"/>
        <dbReference type="ChEBI" id="CHEBI:30616"/>
        <dbReference type="ChEBI" id="CHEBI:33019"/>
        <dbReference type="ChEBI" id="CHEBI:60039"/>
        <dbReference type="ChEBI" id="CHEBI:78442"/>
        <dbReference type="ChEBI" id="CHEBI:78532"/>
        <dbReference type="ChEBI" id="CHEBI:456215"/>
        <dbReference type="EC" id="6.1.1.15"/>
    </reaction>
</comment>
<dbReference type="PANTHER" id="PTHR42753">
    <property type="entry name" value="MITOCHONDRIAL RIBOSOME PROTEIN L39/PROLYL-TRNA LIGASE FAMILY MEMBER"/>
    <property type="match status" value="1"/>
</dbReference>
<dbReference type="InterPro" id="IPR006195">
    <property type="entry name" value="aa-tRNA-synth_II"/>
</dbReference>
<dbReference type="Proteomes" id="UP000179258">
    <property type="component" value="Unassembled WGS sequence"/>
</dbReference>
<comment type="caution">
    <text evidence="11">The sequence shown here is derived from an EMBL/GenBank/DDBJ whole genome shotgun (WGS) entry which is preliminary data.</text>
</comment>
<feature type="domain" description="Aminoacyl-transfer RNA synthetases class-II family profile" evidence="10">
    <location>
        <begin position="38"/>
        <end position="323"/>
    </location>
</feature>
<dbReference type="AlphaFoldDB" id="A0A1G2R5F2"/>
<evidence type="ECO:0000256" key="2">
    <source>
        <dbReference type="ARBA" id="ARBA00019110"/>
    </source>
</evidence>
<evidence type="ECO:0000313" key="11">
    <source>
        <dbReference type="EMBL" id="OHA68056.1"/>
    </source>
</evidence>
<proteinExistence type="predicted"/>
<dbReference type="InterPro" id="IPR044140">
    <property type="entry name" value="ProRS_anticodon_short"/>
</dbReference>
<dbReference type="CDD" id="cd00861">
    <property type="entry name" value="ProRS_anticodon_short"/>
    <property type="match status" value="1"/>
</dbReference>